<feature type="compositionally biased region" description="Basic and acidic residues" evidence="1">
    <location>
        <begin position="293"/>
        <end position="305"/>
    </location>
</feature>
<feature type="compositionally biased region" description="Polar residues" evidence="1">
    <location>
        <begin position="1"/>
        <end position="11"/>
    </location>
</feature>
<accession>A0A1I8F6J6</accession>
<feature type="region of interest" description="Disordered" evidence="1">
    <location>
        <begin position="349"/>
        <end position="370"/>
    </location>
</feature>
<feature type="compositionally biased region" description="Basic and acidic residues" evidence="1">
    <location>
        <begin position="221"/>
        <end position="232"/>
    </location>
</feature>
<evidence type="ECO:0000313" key="2">
    <source>
        <dbReference type="Proteomes" id="UP000095280"/>
    </source>
</evidence>
<evidence type="ECO:0000313" key="3">
    <source>
        <dbReference type="WBParaSite" id="maker-unitig_21087-snap-gene-0.3-mRNA-1"/>
    </source>
</evidence>
<dbReference type="WBParaSite" id="maker-unitig_21087-snap-gene-0.3-mRNA-1">
    <property type="protein sequence ID" value="maker-unitig_21087-snap-gene-0.3-mRNA-1"/>
    <property type="gene ID" value="maker-unitig_21087-snap-gene-0.3"/>
</dbReference>
<feature type="region of interest" description="Disordered" evidence="1">
    <location>
        <begin position="194"/>
        <end position="305"/>
    </location>
</feature>
<keyword evidence="2" id="KW-1185">Reference proteome</keyword>
<evidence type="ECO:0000256" key="1">
    <source>
        <dbReference type="SAM" id="MobiDB-lite"/>
    </source>
</evidence>
<feature type="region of interest" description="Disordered" evidence="1">
    <location>
        <begin position="1"/>
        <end position="36"/>
    </location>
</feature>
<proteinExistence type="predicted"/>
<dbReference type="Proteomes" id="UP000095280">
    <property type="component" value="Unplaced"/>
</dbReference>
<organism evidence="2 3">
    <name type="scientific">Macrostomum lignano</name>
    <dbReference type="NCBI Taxonomy" id="282301"/>
    <lineage>
        <taxon>Eukaryota</taxon>
        <taxon>Metazoa</taxon>
        <taxon>Spiralia</taxon>
        <taxon>Lophotrochozoa</taxon>
        <taxon>Platyhelminthes</taxon>
        <taxon>Rhabditophora</taxon>
        <taxon>Macrostomorpha</taxon>
        <taxon>Macrostomida</taxon>
        <taxon>Macrostomidae</taxon>
        <taxon>Macrostomum</taxon>
    </lineage>
</organism>
<dbReference type="AlphaFoldDB" id="A0A1I8F6J6"/>
<reference evidence="3" key="1">
    <citation type="submission" date="2016-11" db="UniProtKB">
        <authorList>
            <consortium name="WormBaseParasite"/>
        </authorList>
    </citation>
    <scope>IDENTIFICATION</scope>
</reference>
<protein>
    <submittedName>
        <fullName evidence="3">Kinesin motor domain-containing protein</fullName>
    </submittedName>
</protein>
<sequence length="370" mass="40490">LDANVGKSSVQLVPGAQVSPGQSPVCQGLSGGHKSAQIEPESAMRSAVPRHTRVYSTPLLDAVSVCSCCLLPIFRSESATGQRQIRKSRQQPLAELHSALRQLHARRLQKRAGDSHTMADRGGCGLRPHIRCSTKVVSDSEETGCGQRFGQLVKIAAVLGESVTRNTSSWRLCARCSAQQSLKLLGPLTPRSKKYQTANATVDKKPHRGRFFSDGEWQEACDDRDSGERDIWPSEQQEESSNKSGDTFDFHHQQQQQLRVLSVSTEAVQLSHQQRPPPRRLPPIRKAASTSQDSKDGDRLLHSEDAEGKNLRNVIGDIVRQTASAARGIGRGALARCCGSLNGLKSSVWSTSRPSDVQNSTSSCPRRQFR</sequence>
<feature type="compositionally biased region" description="Polar residues" evidence="1">
    <location>
        <begin position="258"/>
        <end position="274"/>
    </location>
</feature>
<name>A0A1I8F6J6_9PLAT</name>